<dbReference type="PROSITE" id="PS50893">
    <property type="entry name" value="ABC_TRANSPORTER_2"/>
    <property type="match status" value="1"/>
</dbReference>
<dbReference type="InterPro" id="IPR027417">
    <property type="entry name" value="P-loop_NTPase"/>
</dbReference>
<dbReference type="InterPro" id="IPR003439">
    <property type="entry name" value="ABC_transporter-like_ATP-bd"/>
</dbReference>
<accession>A0A917UCR4</accession>
<evidence type="ECO:0000256" key="5">
    <source>
        <dbReference type="ARBA" id="ARBA00022970"/>
    </source>
</evidence>
<protein>
    <submittedName>
        <fullName evidence="7">ABC transporter ATP-binding protein</fullName>
    </submittedName>
</protein>
<keyword evidence="2" id="KW-0813">Transport</keyword>
<dbReference type="SUPFAM" id="SSF52540">
    <property type="entry name" value="P-loop containing nucleoside triphosphate hydrolases"/>
    <property type="match status" value="1"/>
</dbReference>
<dbReference type="GO" id="GO:0015807">
    <property type="term" value="P:L-amino acid transport"/>
    <property type="evidence" value="ECO:0007669"/>
    <property type="project" value="TreeGrafter"/>
</dbReference>
<gene>
    <name evidence="7" type="ORF">GCM10007977_094640</name>
</gene>
<reference evidence="7" key="1">
    <citation type="journal article" date="2014" name="Int. J. Syst. Evol. Microbiol.">
        <title>Complete genome sequence of Corynebacterium casei LMG S-19264T (=DSM 44701T), isolated from a smear-ripened cheese.</title>
        <authorList>
            <consortium name="US DOE Joint Genome Institute (JGI-PGF)"/>
            <person name="Walter F."/>
            <person name="Albersmeier A."/>
            <person name="Kalinowski J."/>
            <person name="Ruckert C."/>
        </authorList>
    </citation>
    <scope>NUCLEOTIDE SEQUENCE</scope>
    <source>
        <strain evidence="7">JCM 19831</strain>
    </source>
</reference>
<dbReference type="CDD" id="cd03224">
    <property type="entry name" value="ABC_TM1139_LivF_branched"/>
    <property type="match status" value="1"/>
</dbReference>
<feature type="domain" description="ABC transporter" evidence="6">
    <location>
        <begin position="2"/>
        <end position="231"/>
    </location>
</feature>
<keyword evidence="4 7" id="KW-0067">ATP-binding</keyword>
<dbReference type="GO" id="GO:0015658">
    <property type="term" value="F:branched-chain amino acid transmembrane transporter activity"/>
    <property type="evidence" value="ECO:0007669"/>
    <property type="project" value="TreeGrafter"/>
</dbReference>
<proteinExistence type="inferred from homology"/>
<keyword evidence="8" id="KW-1185">Reference proteome</keyword>
<dbReference type="InterPro" id="IPR003593">
    <property type="entry name" value="AAA+_ATPase"/>
</dbReference>
<dbReference type="Proteomes" id="UP000642070">
    <property type="component" value="Unassembled WGS sequence"/>
</dbReference>
<name>A0A917UCR4_9ACTN</name>
<evidence type="ECO:0000256" key="1">
    <source>
        <dbReference type="ARBA" id="ARBA00005417"/>
    </source>
</evidence>
<sequence length="238" mass="25111">MLEVQELHVRYGTTHAVRGVSLTVGAGEAVALLGPNGAGKTSTLRALSRLTAATGAVRFDGEDLSGLAAEQVARRGLIHVPEGRRVFVDLTVHENLQLGMTARQGRTGGFSLDDVYDLFPALVPLRRRLGFALSGGEQQMTAIGRGLVAAPRMMLIDEPSLGLAPVVVEAVAEALVAVRSRVALLVIEQNVHVAVRVCQRAAVLNGGAIVMQAAVDELHDRDTLLASYLGQRKTGIGV</sequence>
<dbReference type="Pfam" id="PF00005">
    <property type="entry name" value="ABC_tran"/>
    <property type="match status" value="1"/>
</dbReference>
<evidence type="ECO:0000256" key="3">
    <source>
        <dbReference type="ARBA" id="ARBA00022741"/>
    </source>
</evidence>
<dbReference type="GO" id="GO:0016887">
    <property type="term" value="F:ATP hydrolysis activity"/>
    <property type="evidence" value="ECO:0007669"/>
    <property type="project" value="InterPro"/>
</dbReference>
<evidence type="ECO:0000313" key="7">
    <source>
        <dbReference type="EMBL" id="GGM78216.1"/>
    </source>
</evidence>
<evidence type="ECO:0000313" key="8">
    <source>
        <dbReference type="Proteomes" id="UP000642070"/>
    </source>
</evidence>
<dbReference type="PANTHER" id="PTHR43820:SF4">
    <property type="entry name" value="HIGH-AFFINITY BRANCHED-CHAIN AMINO ACID TRANSPORT ATP-BINDING PROTEIN LIVF"/>
    <property type="match status" value="1"/>
</dbReference>
<keyword evidence="3" id="KW-0547">Nucleotide-binding</keyword>
<dbReference type="AlphaFoldDB" id="A0A917UCR4"/>
<organism evidence="7 8">
    <name type="scientific">Dactylosporangium sucinum</name>
    <dbReference type="NCBI Taxonomy" id="1424081"/>
    <lineage>
        <taxon>Bacteria</taxon>
        <taxon>Bacillati</taxon>
        <taxon>Actinomycetota</taxon>
        <taxon>Actinomycetes</taxon>
        <taxon>Micromonosporales</taxon>
        <taxon>Micromonosporaceae</taxon>
        <taxon>Dactylosporangium</taxon>
    </lineage>
</organism>
<comment type="similarity">
    <text evidence="1">Belongs to the ABC transporter superfamily.</text>
</comment>
<dbReference type="PANTHER" id="PTHR43820">
    <property type="entry name" value="HIGH-AFFINITY BRANCHED-CHAIN AMINO ACID TRANSPORT ATP-BINDING PROTEIN LIVF"/>
    <property type="match status" value="1"/>
</dbReference>
<dbReference type="InterPro" id="IPR052156">
    <property type="entry name" value="BCAA_Transport_ATP-bd_LivF"/>
</dbReference>
<evidence type="ECO:0000259" key="6">
    <source>
        <dbReference type="PROSITE" id="PS50893"/>
    </source>
</evidence>
<keyword evidence="5" id="KW-0029">Amino-acid transport</keyword>
<evidence type="ECO:0000256" key="4">
    <source>
        <dbReference type="ARBA" id="ARBA00022840"/>
    </source>
</evidence>
<dbReference type="SMART" id="SM00382">
    <property type="entry name" value="AAA"/>
    <property type="match status" value="1"/>
</dbReference>
<evidence type="ECO:0000256" key="2">
    <source>
        <dbReference type="ARBA" id="ARBA00022448"/>
    </source>
</evidence>
<dbReference type="EMBL" id="BMPI01000077">
    <property type="protein sequence ID" value="GGM78216.1"/>
    <property type="molecule type" value="Genomic_DNA"/>
</dbReference>
<comment type="caution">
    <text evidence="7">The sequence shown here is derived from an EMBL/GenBank/DDBJ whole genome shotgun (WGS) entry which is preliminary data.</text>
</comment>
<reference evidence="7" key="2">
    <citation type="submission" date="2020-09" db="EMBL/GenBank/DDBJ databases">
        <authorList>
            <person name="Sun Q."/>
            <person name="Ohkuma M."/>
        </authorList>
    </citation>
    <scope>NUCLEOTIDE SEQUENCE</scope>
    <source>
        <strain evidence="7">JCM 19831</strain>
    </source>
</reference>
<dbReference type="Gene3D" id="3.40.50.300">
    <property type="entry name" value="P-loop containing nucleotide triphosphate hydrolases"/>
    <property type="match status" value="1"/>
</dbReference>
<dbReference type="GO" id="GO:0005524">
    <property type="term" value="F:ATP binding"/>
    <property type="evidence" value="ECO:0007669"/>
    <property type="project" value="UniProtKB-KW"/>
</dbReference>
<dbReference type="RefSeq" id="WP_190256628.1">
    <property type="nucleotide sequence ID" value="NZ_BMPI01000077.1"/>
</dbReference>